<feature type="transmembrane region" description="Helical" evidence="9">
    <location>
        <begin position="593"/>
        <end position="622"/>
    </location>
</feature>
<feature type="transmembrane region" description="Helical" evidence="9">
    <location>
        <begin position="333"/>
        <end position="360"/>
    </location>
</feature>
<feature type="transmembrane region" description="Helical" evidence="9">
    <location>
        <begin position="562"/>
        <end position="581"/>
    </location>
</feature>
<feature type="transmembrane region" description="Helical" evidence="9">
    <location>
        <begin position="439"/>
        <end position="462"/>
    </location>
</feature>
<dbReference type="InterPro" id="IPR004240">
    <property type="entry name" value="EMP70"/>
</dbReference>
<comment type="similarity">
    <text evidence="3 9">Belongs to the nonaspanin (TM9SF) (TC 9.A.2) family.</text>
</comment>
<dbReference type="CTD" id="9777"/>
<proteinExistence type="inferred from homology"/>
<dbReference type="GeneID" id="117232961"/>
<keyword evidence="6 9" id="KW-1133">Transmembrane helix</keyword>
<evidence type="ECO:0000256" key="3">
    <source>
        <dbReference type="ARBA" id="ARBA00005227"/>
    </source>
</evidence>
<name>A0A6J3K844_9HYME</name>
<protein>
    <recommendedName>
        <fullName evidence="9">Transmembrane 9 superfamily member</fullName>
    </recommendedName>
</protein>
<evidence type="ECO:0000256" key="7">
    <source>
        <dbReference type="ARBA" id="ARBA00023034"/>
    </source>
</evidence>
<feature type="transmembrane region" description="Helical" evidence="9">
    <location>
        <begin position="483"/>
        <end position="516"/>
    </location>
</feature>
<evidence type="ECO:0000256" key="8">
    <source>
        <dbReference type="ARBA" id="ARBA00023136"/>
    </source>
</evidence>
<feature type="transmembrane region" description="Helical" evidence="9">
    <location>
        <begin position="366"/>
        <end position="391"/>
    </location>
</feature>
<keyword evidence="5" id="KW-0732">Signal</keyword>
<dbReference type="PANTHER" id="PTHR10766">
    <property type="entry name" value="TRANSMEMBRANE 9 SUPERFAMILY PROTEIN"/>
    <property type="match status" value="1"/>
</dbReference>
<evidence type="ECO:0000256" key="4">
    <source>
        <dbReference type="ARBA" id="ARBA00022692"/>
    </source>
</evidence>
<dbReference type="RefSeq" id="XP_033348666.1">
    <property type="nucleotide sequence ID" value="XM_033492775.1"/>
</dbReference>
<reference evidence="11" key="1">
    <citation type="submission" date="2025-08" db="UniProtKB">
        <authorList>
            <consortium name="RefSeq"/>
        </authorList>
    </citation>
    <scope>IDENTIFICATION</scope>
    <source>
        <tissue evidence="11">Muscle</tissue>
    </source>
</reference>
<dbReference type="Proteomes" id="UP000504631">
    <property type="component" value="Unplaced"/>
</dbReference>
<feature type="transmembrane region" description="Helical" evidence="9">
    <location>
        <begin position="522"/>
        <end position="550"/>
    </location>
</feature>
<keyword evidence="8 9" id="KW-0472">Membrane</keyword>
<feature type="transmembrane region" description="Helical" evidence="9">
    <location>
        <begin position="265"/>
        <end position="287"/>
    </location>
</feature>
<evidence type="ECO:0000256" key="5">
    <source>
        <dbReference type="ARBA" id="ARBA00022729"/>
    </source>
</evidence>
<evidence type="ECO:0000256" key="6">
    <source>
        <dbReference type="ARBA" id="ARBA00022989"/>
    </source>
</evidence>
<organism evidence="10 11">
    <name type="scientific">Bombus vosnesenskii</name>
    <dbReference type="NCBI Taxonomy" id="207650"/>
    <lineage>
        <taxon>Eukaryota</taxon>
        <taxon>Metazoa</taxon>
        <taxon>Ecdysozoa</taxon>
        <taxon>Arthropoda</taxon>
        <taxon>Hexapoda</taxon>
        <taxon>Insecta</taxon>
        <taxon>Pterygota</taxon>
        <taxon>Neoptera</taxon>
        <taxon>Endopterygota</taxon>
        <taxon>Hymenoptera</taxon>
        <taxon>Apocrita</taxon>
        <taxon>Aculeata</taxon>
        <taxon>Apoidea</taxon>
        <taxon>Anthophila</taxon>
        <taxon>Apidae</taxon>
        <taxon>Bombus</taxon>
        <taxon>Pyrobombus</taxon>
    </lineage>
</organism>
<evidence type="ECO:0000313" key="10">
    <source>
        <dbReference type="Proteomes" id="UP000504631"/>
    </source>
</evidence>
<evidence type="ECO:0000256" key="9">
    <source>
        <dbReference type="RuleBase" id="RU363079"/>
    </source>
</evidence>
<dbReference type="PANTHER" id="PTHR10766:SF55">
    <property type="entry name" value="TRANSMEMBRANE 9 SUPERFAMILY MEMBER 4"/>
    <property type="match status" value="1"/>
</dbReference>
<dbReference type="GO" id="GO:0016020">
    <property type="term" value="C:membrane"/>
    <property type="evidence" value="ECO:0007669"/>
    <property type="project" value="UniProtKB-SubCell"/>
</dbReference>
<keyword evidence="4 9" id="KW-0812">Transmembrane</keyword>
<comment type="subcellular location">
    <subcellularLocation>
        <location evidence="2">Golgi apparatus</location>
    </subcellularLocation>
    <subcellularLocation>
        <location evidence="1">Membrane</location>
        <topology evidence="1">Multi-pass membrane protein</topology>
    </subcellularLocation>
</comment>
<evidence type="ECO:0000313" key="11">
    <source>
        <dbReference type="RefSeq" id="XP_033348666.1"/>
    </source>
</evidence>
<sequence>MGRLKQGNAIFVIISLLIETNGFYVPGVAPVEFKKHQNIDVKAVKMTSTHTQLPYEYYSVPFCIPKNGTFIYKSENLGEVLRGDRIVNTPYEVSMADDVSCKLLCHGPSNLMTWNEEESQRVIERIQHDYTVHLLIDNLPAATKKVHKDTNNVIVYHGYRLGGIMNDQYYINNYLKLKLSNHRYGENEFRVVGFEVEARSVDVSQLKFDRNTCIVPTNPQANPQFVNPKGTKLLFLYSVEWRQSDVSWASRWDIYLGMSDVEIHWFSIINSLIVVIFLSGILTMIMVRTLRRDIARYNAGESDSLAGLDEAIEETGWKLVHGDVFRPPPNPRLFAAVIGSGIQIFFMALITIFFAMLGMLSPASRGALGTCAIFLYVSSGVIAGYFSARLYKTMRGRKWRRTALLTATLYPGIVFTTCFFLNFFIWGKHSSGAVPFTTMLALLCLWFCISLPLVYLGYFFGYRKQPFTHPVRTNQIPRQVPDQLWYMNPILCTLMAGILPFGAVFIELFFILTALWENQFYYLFGFLFLVFCILVISCSQISIVMVYFQLCGEDYRWWWRSFIVSGGSAVYVLAYSIFYFMTKLEITELIPTLLYFGYTALMVLTFWLLTGTIGFFAAYAFIRKIYAAVKID</sequence>
<dbReference type="GO" id="GO:0072657">
    <property type="term" value="P:protein localization to membrane"/>
    <property type="evidence" value="ECO:0007669"/>
    <property type="project" value="TreeGrafter"/>
</dbReference>
<evidence type="ECO:0000256" key="2">
    <source>
        <dbReference type="ARBA" id="ARBA00004555"/>
    </source>
</evidence>
<keyword evidence="7" id="KW-0333">Golgi apparatus</keyword>
<gene>
    <name evidence="11" type="primary">LOC117232961</name>
</gene>
<evidence type="ECO:0000256" key="1">
    <source>
        <dbReference type="ARBA" id="ARBA00004141"/>
    </source>
</evidence>
<dbReference type="KEGG" id="bvk:117232961"/>
<feature type="transmembrane region" description="Helical" evidence="9">
    <location>
        <begin position="403"/>
        <end position="427"/>
    </location>
</feature>
<dbReference type="Pfam" id="PF02990">
    <property type="entry name" value="EMP70"/>
    <property type="match status" value="1"/>
</dbReference>
<keyword evidence="10" id="KW-1185">Reference proteome</keyword>
<dbReference type="GO" id="GO:0005794">
    <property type="term" value="C:Golgi apparatus"/>
    <property type="evidence" value="ECO:0007669"/>
    <property type="project" value="UniProtKB-SubCell"/>
</dbReference>
<accession>A0A6J3K844</accession>
<dbReference type="AlphaFoldDB" id="A0A6J3K844"/>